<dbReference type="EMBL" id="MU006245">
    <property type="protein sequence ID" value="KAF2819413.1"/>
    <property type="molecule type" value="Genomic_DNA"/>
</dbReference>
<reference evidence="2" key="1">
    <citation type="journal article" date="2020" name="Stud. Mycol.">
        <title>101 Dothideomycetes genomes: a test case for predicting lifestyles and emergence of pathogens.</title>
        <authorList>
            <person name="Haridas S."/>
            <person name="Albert R."/>
            <person name="Binder M."/>
            <person name="Bloem J."/>
            <person name="Labutti K."/>
            <person name="Salamov A."/>
            <person name="Andreopoulos B."/>
            <person name="Baker S."/>
            <person name="Barry K."/>
            <person name="Bills G."/>
            <person name="Bluhm B."/>
            <person name="Cannon C."/>
            <person name="Castanera R."/>
            <person name="Culley D."/>
            <person name="Daum C."/>
            <person name="Ezra D."/>
            <person name="Gonzalez J."/>
            <person name="Henrissat B."/>
            <person name="Kuo A."/>
            <person name="Liang C."/>
            <person name="Lipzen A."/>
            <person name="Lutzoni F."/>
            <person name="Magnuson J."/>
            <person name="Mondo S."/>
            <person name="Nolan M."/>
            <person name="Ohm R."/>
            <person name="Pangilinan J."/>
            <person name="Park H.-J."/>
            <person name="Ramirez L."/>
            <person name="Alfaro M."/>
            <person name="Sun H."/>
            <person name="Tritt A."/>
            <person name="Yoshinaga Y."/>
            <person name="Zwiers L.-H."/>
            <person name="Turgeon B."/>
            <person name="Goodwin S."/>
            <person name="Spatafora J."/>
            <person name="Crous P."/>
            <person name="Grigoriev I."/>
        </authorList>
    </citation>
    <scope>NUCLEOTIDE SEQUENCE</scope>
    <source>
        <strain evidence="2">CBS 113818</strain>
    </source>
</reference>
<feature type="region of interest" description="Disordered" evidence="1">
    <location>
        <begin position="67"/>
        <end position="143"/>
    </location>
</feature>
<dbReference type="Proteomes" id="UP000799424">
    <property type="component" value="Unassembled WGS sequence"/>
</dbReference>
<evidence type="ECO:0000313" key="2">
    <source>
        <dbReference type="EMBL" id="KAF2819413.1"/>
    </source>
</evidence>
<organism evidence="2 3">
    <name type="scientific">Ophiobolus disseminans</name>
    <dbReference type="NCBI Taxonomy" id="1469910"/>
    <lineage>
        <taxon>Eukaryota</taxon>
        <taxon>Fungi</taxon>
        <taxon>Dikarya</taxon>
        <taxon>Ascomycota</taxon>
        <taxon>Pezizomycotina</taxon>
        <taxon>Dothideomycetes</taxon>
        <taxon>Pleosporomycetidae</taxon>
        <taxon>Pleosporales</taxon>
        <taxon>Pleosporineae</taxon>
        <taxon>Phaeosphaeriaceae</taxon>
        <taxon>Ophiobolus</taxon>
    </lineage>
</organism>
<evidence type="ECO:0000313" key="3">
    <source>
        <dbReference type="Proteomes" id="UP000799424"/>
    </source>
</evidence>
<gene>
    <name evidence="2" type="ORF">CC86DRAFT_413108</name>
</gene>
<keyword evidence="3" id="KW-1185">Reference proteome</keyword>
<name>A0A6A6ZFD7_9PLEO</name>
<proteinExistence type="predicted"/>
<accession>A0A6A6ZFD7</accession>
<evidence type="ECO:0000256" key="1">
    <source>
        <dbReference type="SAM" id="MobiDB-lite"/>
    </source>
</evidence>
<protein>
    <submittedName>
        <fullName evidence="2">Uncharacterized protein</fullName>
    </submittedName>
</protein>
<sequence>MSHPNAPADVANSVASIENMQEYRTKVGCSIFGKHNVWWFQLEKDSNDGPDWGIIDVPTQKPRIKDLSCPGFAEPSPPAELAISSQSLPTSVAPISIPQPSQPAPGTSQSASPKPRHEQSTTHVTTTSMVTMAPSPPQKSQRTVHVTTAIMVTVRPTLSPEIPLPLEGEDEEDVNVTLALTKYVKPSPSLLVEEAGADVLEALPANATPAPKPSNVLCQHVRRRVEEEVG</sequence>
<dbReference type="AlphaFoldDB" id="A0A6A6ZFD7"/>
<feature type="compositionally biased region" description="Low complexity" evidence="1">
    <location>
        <begin position="121"/>
        <end position="132"/>
    </location>
</feature>